<organism evidence="3 4">
    <name type="scientific">Candidatus Gottesmanbacteria bacterium RIFCSPHIGHO2_02_FULL_39_14</name>
    <dbReference type="NCBI Taxonomy" id="1798383"/>
    <lineage>
        <taxon>Bacteria</taxon>
        <taxon>Candidatus Gottesmaniibacteriota</taxon>
    </lineage>
</organism>
<comment type="caution">
    <text evidence="3">The sequence shown here is derived from an EMBL/GenBank/DDBJ whole genome shotgun (WGS) entry which is preliminary data.</text>
</comment>
<keyword evidence="2" id="KW-0808">Transferase</keyword>
<dbReference type="Pfam" id="PF03808">
    <property type="entry name" value="Glyco_tran_WecG"/>
    <property type="match status" value="1"/>
</dbReference>
<evidence type="ECO:0000256" key="1">
    <source>
        <dbReference type="ARBA" id="ARBA00022676"/>
    </source>
</evidence>
<keyword evidence="1" id="KW-0328">Glycosyltransferase</keyword>
<accession>A0A1F6A0I2</accession>
<evidence type="ECO:0000313" key="4">
    <source>
        <dbReference type="Proteomes" id="UP000176253"/>
    </source>
</evidence>
<dbReference type="InterPro" id="IPR004629">
    <property type="entry name" value="WecG_TagA_CpsF"/>
</dbReference>
<gene>
    <name evidence="3" type="ORF">A3D78_04250</name>
</gene>
<dbReference type="PANTHER" id="PTHR34136:SF1">
    <property type="entry name" value="UDP-N-ACETYL-D-MANNOSAMINURONIC ACID TRANSFERASE"/>
    <property type="match status" value="1"/>
</dbReference>
<dbReference type="EMBL" id="MFJM01000020">
    <property type="protein sequence ID" value="OGG18173.1"/>
    <property type="molecule type" value="Genomic_DNA"/>
</dbReference>
<evidence type="ECO:0000256" key="2">
    <source>
        <dbReference type="ARBA" id="ARBA00022679"/>
    </source>
</evidence>
<evidence type="ECO:0000313" key="3">
    <source>
        <dbReference type="EMBL" id="OGG18173.1"/>
    </source>
</evidence>
<reference evidence="3 4" key="1">
    <citation type="journal article" date="2016" name="Nat. Commun.">
        <title>Thousands of microbial genomes shed light on interconnected biogeochemical processes in an aquifer system.</title>
        <authorList>
            <person name="Anantharaman K."/>
            <person name="Brown C.T."/>
            <person name="Hug L.A."/>
            <person name="Sharon I."/>
            <person name="Castelle C.J."/>
            <person name="Probst A.J."/>
            <person name="Thomas B.C."/>
            <person name="Singh A."/>
            <person name="Wilkins M.J."/>
            <person name="Karaoz U."/>
            <person name="Brodie E.L."/>
            <person name="Williams K.H."/>
            <person name="Hubbard S.S."/>
            <person name="Banfield J.F."/>
        </authorList>
    </citation>
    <scope>NUCLEOTIDE SEQUENCE [LARGE SCALE GENOMIC DNA]</scope>
</reference>
<proteinExistence type="predicted"/>
<dbReference type="Proteomes" id="UP000176253">
    <property type="component" value="Unassembled WGS sequence"/>
</dbReference>
<dbReference type="AlphaFoldDB" id="A0A1F6A0I2"/>
<dbReference type="GO" id="GO:0016758">
    <property type="term" value="F:hexosyltransferase activity"/>
    <property type="evidence" value="ECO:0007669"/>
    <property type="project" value="TreeGrafter"/>
</dbReference>
<name>A0A1F6A0I2_9BACT</name>
<dbReference type="STRING" id="1798383.A3D78_04250"/>
<sequence>MSLNNKKILGVNITIDRGEKILEEVRKCLKVISDKRKVISKKIIKPLIIFTPNPEIIVYGQKDPVFKQIVNTAQINIPDGAGVVWAIKRIHDKQIKRITGADFVLKLVGLASEKTYTIGVIGGRSSLALDASKCLREIYPGVKIEALGEPEVEIRNTNIEIRNYEGEEINTDHYFRDLVKEIVSREIDILFVALGFPKQEYFISRLSLVISRWPVGKPLVVMGVGGSLEYIGGRVPRAPEWLQRAGIEWLYRLFIEPWRIKRHIIGSQFFIRVLLMR</sequence>
<dbReference type="CDD" id="cd06533">
    <property type="entry name" value="Glyco_transf_WecG_TagA"/>
    <property type="match status" value="1"/>
</dbReference>
<evidence type="ECO:0008006" key="5">
    <source>
        <dbReference type="Google" id="ProtNLM"/>
    </source>
</evidence>
<protein>
    <recommendedName>
        <fullName evidence="5">Glycosyltransferase</fullName>
    </recommendedName>
</protein>
<dbReference type="PANTHER" id="PTHR34136">
    <property type="match status" value="1"/>
</dbReference>
<dbReference type="NCBIfam" id="TIGR00696">
    <property type="entry name" value="wecG_tagA_cpsF"/>
    <property type="match status" value="1"/>
</dbReference>